<evidence type="ECO:0000313" key="2">
    <source>
        <dbReference type="Proteomes" id="UP000789759"/>
    </source>
</evidence>
<dbReference type="Proteomes" id="UP000789759">
    <property type="component" value="Unassembled WGS sequence"/>
</dbReference>
<gene>
    <name evidence="1" type="ORF">CPELLU_LOCUS5261</name>
</gene>
<reference evidence="1" key="1">
    <citation type="submission" date="2021-06" db="EMBL/GenBank/DDBJ databases">
        <authorList>
            <person name="Kallberg Y."/>
            <person name="Tangrot J."/>
            <person name="Rosling A."/>
        </authorList>
    </citation>
    <scope>NUCLEOTIDE SEQUENCE</scope>
    <source>
        <strain evidence="1">FL966</strain>
    </source>
</reference>
<comment type="caution">
    <text evidence="1">The sequence shown here is derived from an EMBL/GenBank/DDBJ whole genome shotgun (WGS) entry which is preliminary data.</text>
</comment>
<protein>
    <submittedName>
        <fullName evidence="1">8304_t:CDS:1</fullName>
    </submittedName>
</protein>
<accession>A0A9N9BDE9</accession>
<evidence type="ECO:0000313" key="1">
    <source>
        <dbReference type="EMBL" id="CAG8562319.1"/>
    </source>
</evidence>
<dbReference type="AlphaFoldDB" id="A0A9N9BDE9"/>
<sequence length="73" mass="8302">MYTKKAKIINTDIENRSFTEVMPTFKEDIDIIIDPNDGSGKTYQFTNANVQFNSTELHEIVISSPETITESTE</sequence>
<proteinExistence type="predicted"/>
<name>A0A9N9BDE9_9GLOM</name>
<keyword evidence="2" id="KW-1185">Reference proteome</keyword>
<organism evidence="1 2">
    <name type="scientific">Cetraspora pellucida</name>
    <dbReference type="NCBI Taxonomy" id="1433469"/>
    <lineage>
        <taxon>Eukaryota</taxon>
        <taxon>Fungi</taxon>
        <taxon>Fungi incertae sedis</taxon>
        <taxon>Mucoromycota</taxon>
        <taxon>Glomeromycotina</taxon>
        <taxon>Glomeromycetes</taxon>
        <taxon>Diversisporales</taxon>
        <taxon>Gigasporaceae</taxon>
        <taxon>Cetraspora</taxon>
    </lineage>
</organism>
<dbReference type="EMBL" id="CAJVQA010002970">
    <property type="protein sequence ID" value="CAG8562319.1"/>
    <property type="molecule type" value="Genomic_DNA"/>
</dbReference>